<dbReference type="KEGG" id="vbh:CMV30_10365"/>
<dbReference type="AlphaFoldDB" id="A0A290Q753"/>
<organism evidence="2 3">
    <name type="scientific">Nibricoccus aquaticus</name>
    <dbReference type="NCBI Taxonomy" id="2576891"/>
    <lineage>
        <taxon>Bacteria</taxon>
        <taxon>Pseudomonadati</taxon>
        <taxon>Verrucomicrobiota</taxon>
        <taxon>Opitutia</taxon>
        <taxon>Opitutales</taxon>
        <taxon>Opitutaceae</taxon>
        <taxon>Nibricoccus</taxon>
    </lineage>
</organism>
<feature type="region of interest" description="Disordered" evidence="1">
    <location>
        <begin position="59"/>
        <end position="83"/>
    </location>
</feature>
<evidence type="ECO:0000256" key="1">
    <source>
        <dbReference type="SAM" id="MobiDB-lite"/>
    </source>
</evidence>
<dbReference type="EMBL" id="CP023344">
    <property type="protein sequence ID" value="ATC64324.1"/>
    <property type="molecule type" value="Genomic_DNA"/>
</dbReference>
<protein>
    <submittedName>
        <fullName evidence="2">Uncharacterized protein</fullName>
    </submittedName>
</protein>
<dbReference type="OrthoDB" id="198713at2"/>
<accession>A0A290Q753</accession>
<evidence type="ECO:0000313" key="2">
    <source>
        <dbReference type="EMBL" id="ATC64324.1"/>
    </source>
</evidence>
<evidence type="ECO:0000313" key="3">
    <source>
        <dbReference type="Proteomes" id="UP000217265"/>
    </source>
</evidence>
<sequence>MNEHEQLVALCAKMGAAPAQAEVMATQLAKRADQLAVEREISRVEAMGHLLQLVVKGRSGEAPPGFEGGRPPGAKADGGGRVV</sequence>
<keyword evidence="3" id="KW-1185">Reference proteome</keyword>
<dbReference type="RefSeq" id="WP_096055956.1">
    <property type="nucleotide sequence ID" value="NZ_CP023344.1"/>
</dbReference>
<proteinExistence type="predicted"/>
<gene>
    <name evidence="2" type="ORF">CMV30_10365</name>
</gene>
<reference evidence="2 3" key="1">
    <citation type="submission" date="2017-09" db="EMBL/GenBank/DDBJ databases">
        <title>Complete genome sequence of Verrucomicrobial strain HZ-65, isolated from freshwater.</title>
        <authorList>
            <person name="Choi A."/>
        </authorList>
    </citation>
    <scope>NUCLEOTIDE SEQUENCE [LARGE SCALE GENOMIC DNA]</scope>
    <source>
        <strain evidence="2 3">HZ-65</strain>
    </source>
</reference>
<feature type="compositionally biased region" description="Gly residues" evidence="1">
    <location>
        <begin position="66"/>
        <end position="83"/>
    </location>
</feature>
<name>A0A290Q753_9BACT</name>
<dbReference type="Proteomes" id="UP000217265">
    <property type="component" value="Chromosome"/>
</dbReference>